<organism evidence="2">
    <name type="scientific">Ajellomyces capsulatus (strain H88)</name>
    <name type="common">Darling's disease fungus</name>
    <name type="synonym">Histoplasma capsulatum</name>
    <dbReference type="NCBI Taxonomy" id="544711"/>
    <lineage>
        <taxon>Eukaryota</taxon>
        <taxon>Fungi</taxon>
        <taxon>Dikarya</taxon>
        <taxon>Ascomycota</taxon>
        <taxon>Pezizomycotina</taxon>
        <taxon>Eurotiomycetes</taxon>
        <taxon>Eurotiomycetidae</taxon>
        <taxon>Onygenales</taxon>
        <taxon>Ajellomycetaceae</taxon>
        <taxon>Histoplasma</taxon>
    </lineage>
</organism>
<evidence type="ECO:0000313" key="1">
    <source>
        <dbReference type="EMBL" id="EGC41243.1"/>
    </source>
</evidence>
<protein>
    <submittedName>
        <fullName evidence="1">Predicted protein</fullName>
    </submittedName>
</protein>
<proteinExistence type="predicted"/>
<name>F0U542_AJEC8</name>
<sequence>MLFGFPFPFPPTSPICAVVTGSLRSAIRTEPKRNAYQLPQTRYGLGFK</sequence>
<dbReference type="HOGENOM" id="CLU_3159828_0_0_1"/>
<reference evidence="2" key="1">
    <citation type="submission" date="2008-07" db="EMBL/GenBank/DDBJ databases">
        <title>Annotation of Ajellomyces capsulatus strain H88.</title>
        <authorList>
            <person name="Champion M."/>
            <person name="Cuomo C."/>
            <person name="Ma L.-J."/>
            <person name="Henn M.R."/>
            <person name="Sil A."/>
            <person name="Goldman B."/>
            <person name="Young S.K."/>
            <person name="Kodira C.D."/>
            <person name="Zeng Q."/>
            <person name="Koehrsen M."/>
            <person name="Alvarado L."/>
            <person name="Berlin A."/>
            <person name="Borenstein D."/>
            <person name="Chen Z."/>
            <person name="Engels R."/>
            <person name="Freedman E."/>
            <person name="Gellesch M."/>
            <person name="Goldberg J."/>
            <person name="Griggs A."/>
            <person name="Gujja S."/>
            <person name="Heiman D."/>
            <person name="Hepburn T."/>
            <person name="Howarth C."/>
            <person name="Jen D."/>
            <person name="Larson L."/>
            <person name="Lewis B."/>
            <person name="Mehta T."/>
            <person name="Park D."/>
            <person name="Pearson M."/>
            <person name="Roberts A."/>
            <person name="Saif S."/>
            <person name="Shea T."/>
            <person name="Shenoy N."/>
            <person name="Sisk P."/>
            <person name="Stolte C."/>
            <person name="Sykes S."/>
            <person name="Walk T."/>
            <person name="White J."/>
            <person name="Yandava C."/>
            <person name="Klein B."/>
            <person name="McEwen J.G."/>
            <person name="Puccia R."/>
            <person name="Goldman G.H."/>
            <person name="Felipe M.S."/>
            <person name="Nino-Vega G."/>
            <person name="San-Blas G."/>
            <person name="Taylor J."/>
            <person name="Mendoza L."/>
            <person name="Galagan J."/>
            <person name="Nusbaum C."/>
            <person name="Birren B."/>
        </authorList>
    </citation>
    <scope>NUCLEOTIDE SEQUENCE [LARGE SCALE GENOMIC DNA]</scope>
    <source>
        <strain evidence="2">H88</strain>
    </source>
</reference>
<accession>F0U542</accession>
<dbReference type="EMBL" id="DS990636">
    <property type="protein sequence ID" value="EGC41243.1"/>
    <property type="molecule type" value="Genomic_DNA"/>
</dbReference>
<evidence type="ECO:0000313" key="2">
    <source>
        <dbReference type="Proteomes" id="UP000008142"/>
    </source>
</evidence>
<dbReference type="AlphaFoldDB" id="F0U542"/>
<dbReference type="Proteomes" id="UP000008142">
    <property type="component" value="Unassembled WGS sequence"/>
</dbReference>
<gene>
    <name evidence="1" type="ORF">HCEG_00605</name>
</gene>